<comment type="caution">
    <text evidence="3">The sequence shown here is derived from an EMBL/GenBank/DDBJ whole genome shotgun (WGS) entry which is preliminary data.</text>
</comment>
<feature type="compositionally biased region" description="Pro residues" evidence="1">
    <location>
        <begin position="83"/>
        <end position="98"/>
    </location>
</feature>
<feature type="compositionally biased region" description="Pro residues" evidence="1">
    <location>
        <begin position="110"/>
        <end position="121"/>
    </location>
</feature>
<evidence type="ECO:0000256" key="1">
    <source>
        <dbReference type="SAM" id="MobiDB-lite"/>
    </source>
</evidence>
<evidence type="ECO:0000313" key="4">
    <source>
        <dbReference type="Proteomes" id="UP001516472"/>
    </source>
</evidence>
<dbReference type="CDD" id="cd00060">
    <property type="entry name" value="FHA"/>
    <property type="match status" value="2"/>
</dbReference>
<keyword evidence="4" id="KW-1185">Reference proteome</keyword>
<gene>
    <name evidence="3" type="ORF">G4177_35980</name>
</gene>
<accession>A0ABR9Q068</accession>
<feature type="compositionally biased region" description="Pro residues" evidence="1">
    <location>
        <begin position="168"/>
        <end position="185"/>
    </location>
</feature>
<feature type="compositionally biased region" description="Pro residues" evidence="1">
    <location>
        <begin position="130"/>
        <end position="143"/>
    </location>
</feature>
<reference evidence="3 4" key="1">
    <citation type="submission" date="2020-02" db="EMBL/GenBank/DDBJ databases">
        <authorList>
            <person name="Babadi Z.K."/>
            <person name="Risdian C."/>
            <person name="Ebrahimipour G.H."/>
            <person name="Wink J."/>
        </authorList>
    </citation>
    <scope>NUCLEOTIDE SEQUENCE [LARGE SCALE GENOMIC DNA]</scope>
    <source>
        <strain evidence="3 4">ZKHCc1 1396</strain>
    </source>
</reference>
<dbReference type="RefSeq" id="WP_193430711.1">
    <property type="nucleotide sequence ID" value="NZ_JAAIYO010000019.1"/>
</dbReference>
<dbReference type="Proteomes" id="UP001516472">
    <property type="component" value="Unassembled WGS sequence"/>
</dbReference>
<dbReference type="SUPFAM" id="SSF49879">
    <property type="entry name" value="SMAD/FHA domain"/>
    <property type="match status" value="2"/>
</dbReference>
<dbReference type="Pfam" id="PF00498">
    <property type="entry name" value="FHA"/>
    <property type="match status" value="2"/>
</dbReference>
<dbReference type="InterPro" id="IPR000253">
    <property type="entry name" value="FHA_dom"/>
</dbReference>
<name>A0ABR9Q068_9BACT</name>
<feature type="region of interest" description="Disordered" evidence="1">
    <location>
        <begin position="41"/>
        <end position="197"/>
    </location>
</feature>
<dbReference type="PANTHER" id="PTHR23330:SF9">
    <property type="entry name" value="PROLINE-RICH PROTEIN 11"/>
    <property type="match status" value="1"/>
</dbReference>
<dbReference type="PANTHER" id="PTHR23330">
    <property type="entry name" value="P300 TRANSCRIPTIONAL COFACTOR JMY-RELATED"/>
    <property type="match status" value="1"/>
</dbReference>
<dbReference type="EMBL" id="JAAIYO010000019">
    <property type="protein sequence ID" value="MBE4753563.1"/>
    <property type="molecule type" value="Genomic_DNA"/>
</dbReference>
<dbReference type="InterPro" id="IPR008984">
    <property type="entry name" value="SMAD_FHA_dom_sf"/>
</dbReference>
<feature type="domain" description="FHA" evidence="2">
    <location>
        <begin position="224"/>
        <end position="269"/>
    </location>
</feature>
<evidence type="ECO:0000259" key="2">
    <source>
        <dbReference type="Pfam" id="PF00498"/>
    </source>
</evidence>
<proteinExistence type="predicted"/>
<dbReference type="Gene3D" id="2.60.200.20">
    <property type="match status" value="2"/>
</dbReference>
<feature type="domain" description="FHA" evidence="2">
    <location>
        <begin position="341"/>
        <end position="403"/>
    </location>
</feature>
<organism evidence="3 4">
    <name type="scientific">Corallococcus soli</name>
    <dbReference type="NCBI Taxonomy" id="2710757"/>
    <lineage>
        <taxon>Bacteria</taxon>
        <taxon>Pseudomonadati</taxon>
        <taxon>Myxococcota</taxon>
        <taxon>Myxococcia</taxon>
        <taxon>Myxococcales</taxon>
        <taxon>Cystobacterineae</taxon>
        <taxon>Myxococcaceae</taxon>
        <taxon>Corallococcus</taxon>
    </lineage>
</organism>
<evidence type="ECO:0000313" key="3">
    <source>
        <dbReference type="EMBL" id="MBE4753563.1"/>
    </source>
</evidence>
<sequence length="413" mass="42118">MSQLLLSALPVVCPHCDGYNPPRSATCVLCGQALEEAAAPRPTPAPVAARPVTPPPGRPVAVASFPRPGEVPAPAVSPLHPSQVPPGLKPSARTPPPTAAAGLMVEARRAPPPAPGAPGVPAPRAGYGPALPPANTRPPPPVPDSALPGRPSTGNTLPPTADGAPPARSSPPTLPPTAPAAPGPVPTGSNPAARPPPVASRFGLAVIAGTTRGQRYKLPVTGCVVGRQRGAILFPDDVFVSPLHATFLVKDGALYVRDETSASGVYVTFSGTEPLAPRALFSAGQRLFRFTGRVEAPPPVAGRPNLYGSPVPLGQALYGVEEVHMGGRAGRAVVTAAALLTIGQAHCDLAYPHDEGLAGRHCELSPTATGAMLRDLSGGLGTYVRIPPATERLLRPGDRVRLGQHVVQVETLG</sequence>
<protein>
    <submittedName>
        <fullName evidence="3">FHA domain-containing protein</fullName>
    </submittedName>
</protein>